<dbReference type="InterPro" id="IPR019003">
    <property type="entry name" value="AMER"/>
</dbReference>
<evidence type="ECO:0000256" key="4">
    <source>
        <dbReference type="ARBA" id="ARBA00022687"/>
    </source>
</evidence>
<evidence type="ECO:0000313" key="8">
    <source>
        <dbReference type="EMBL" id="TRY93696.1"/>
    </source>
</evidence>
<comment type="subcellular location">
    <subcellularLocation>
        <location evidence="1">Cell membrane</location>
        <topology evidence="1">Peripheral membrane protein</topology>
    </subcellularLocation>
</comment>
<dbReference type="Pfam" id="PF09422">
    <property type="entry name" value="AMER"/>
    <property type="match status" value="1"/>
</dbReference>
<reference evidence="8 9" key="1">
    <citation type="journal article" date="2019" name="Sci. Data">
        <title>Hybrid genome assembly and annotation of Danionella translucida.</title>
        <authorList>
            <person name="Kadobianskyi M."/>
            <person name="Schulze L."/>
            <person name="Schuelke M."/>
            <person name="Judkewitz B."/>
        </authorList>
    </citation>
    <scope>NUCLEOTIDE SEQUENCE [LARGE SCALE GENOMIC DNA]</scope>
    <source>
        <strain evidence="8 9">Bolton</strain>
    </source>
</reference>
<evidence type="ECO:0000256" key="1">
    <source>
        <dbReference type="ARBA" id="ARBA00004202"/>
    </source>
</evidence>
<keyword evidence="4" id="KW-0879">Wnt signaling pathway</keyword>
<organism evidence="8 9">
    <name type="scientific">Danionella cerebrum</name>
    <dbReference type="NCBI Taxonomy" id="2873325"/>
    <lineage>
        <taxon>Eukaryota</taxon>
        <taxon>Metazoa</taxon>
        <taxon>Chordata</taxon>
        <taxon>Craniata</taxon>
        <taxon>Vertebrata</taxon>
        <taxon>Euteleostomi</taxon>
        <taxon>Actinopterygii</taxon>
        <taxon>Neopterygii</taxon>
        <taxon>Teleostei</taxon>
        <taxon>Ostariophysi</taxon>
        <taxon>Cypriniformes</taxon>
        <taxon>Danionidae</taxon>
        <taxon>Danioninae</taxon>
        <taxon>Danionella</taxon>
    </lineage>
</organism>
<feature type="compositionally biased region" description="Polar residues" evidence="7">
    <location>
        <begin position="777"/>
        <end position="796"/>
    </location>
</feature>
<keyword evidence="9" id="KW-1185">Reference proteome</keyword>
<feature type="compositionally biased region" description="Low complexity" evidence="7">
    <location>
        <begin position="322"/>
        <end position="333"/>
    </location>
</feature>
<dbReference type="EMBL" id="SRMA01025510">
    <property type="protein sequence ID" value="TRY93696.1"/>
    <property type="molecule type" value="Genomic_DNA"/>
</dbReference>
<feature type="region of interest" description="Disordered" evidence="7">
    <location>
        <begin position="500"/>
        <end position="548"/>
    </location>
</feature>
<keyword evidence="3" id="KW-1003">Cell membrane</keyword>
<dbReference type="AlphaFoldDB" id="A0A553QV89"/>
<gene>
    <name evidence="8" type="ORF">DNTS_029402</name>
</gene>
<comment type="caution">
    <text evidence="8">The sequence shown here is derived from an EMBL/GenBank/DDBJ whole genome shotgun (WGS) entry which is preliminary data.</text>
</comment>
<dbReference type="GO" id="GO:0005546">
    <property type="term" value="F:phosphatidylinositol-4,5-bisphosphate binding"/>
    <property type="evidence" value="ECO:0007669"/>
    <property type="project" value="TreeGrafter"/>
</dbReference>
<protein>
    <submittedName>
        <fullName evidence="8">Uncharacterized protein</fullName>
    </submittedName>
</protein>
<sequence>MELSKFDDSSNERKKASQEHGQHTFPEEPRSKITLNGHSSDEGSTSFFEGHRCPSRSFKRSKTHDCIREIGLQQVESPGYRDGTKWRHQHKLVSSVSFPGLKVPLRLLPENRDTSGSSCEIIDYRNTTPQMPFVTCIAKSVPKKKISLQKPRMTIKDLFVPKRHRIDKAMSPSTPSHVTVPKNPILKKTKKVIRHRRYCTAGSKYKEELTESASDSSSECFANVCEDAASLKSFGSLAGCGEIFADDLVSPEGVLSSALERVTSCPLTEIPTTAGFQGGTECLASPGNPDVLDMLEVFKTLNKPLMLEQSANAAGNSRKPLTSITKSPSTTTSEDIPLNTALPLEFKNNQLNTDLVTHKSDNFGNTSDEGYCDNVSPGFEENSRGSLTPDHSRKIPRDTYSGDALYELFSDAEIAPIYCNEVDLTNSIIGKGSDLPLSMYSFNVGAEENLAPNFSQDILGHEILESKWTGKDCLLKLCDTEIAMTMGIVNWLRQRTDKSDLTEIESSHPSGEEKGNTCTRYKRISTRAKKPPKRSKSGKSRGDTTNFKDSSLHKVCSWPVLNKVMSTLASPQSQPNTPTSGLCFRILNIDSPMSPGGDLQSLVVSSPGSATRSLFVLAINKESLCESCKGSLKSGAKNLHLCHSCISLIEHIKTSDIIPHSTLFPQPKERDLVSPTTTYGIRSDISIASLVEQCASQFSSMNMNLTQAQRSCEIGDVLIPEQGLGQRKHCSQKKSKHKKSLEAKIERRERSSRELKNLSFSENAKPHPLENDEPDGSQATRPTSLPLVASTSSQLPWSEDSMKNEEGRKFKKNLLHNKNCSMNHDKSCSVFQGERVKRRLKKKK</sequence>
<keyword evidence="5" id="KW-0446">Lipid-binding</keyword>
<evidence type="ECO:0000256" key="6">
    <source>
        <dbReference type="ARBA" id="ARBA00023136"/>
    </source>
</evidence>
<comment type="similarity">
    <text evidence="2">Belongs to the Amer family.</text>
</comment>
<feature type="compositionally biased region" description="Basic residues" evidence="7">
    <location>
        <begin position="726"/>
        <end position="739"/>
    </location>
</feature>
<dbReference type="PANTHER" id="PTHR22237:SF2">
    <property type="entry name" value="APC MEMBRANE RECRUITMENT PROTEIN 3"/>
    <property type="match status" value="1"/>
</dbReference>
<feature type="compositionally biased region" description="Basic and acidic residues" evidence="7">
    <location>
        <begin position="740"/>
        <end position="756"/>
    </location>
</feature>
<feature type="compositionally biased region" description="Basic residues" evidence="7">
    <location>
        <begin position="520"/>
        <end position="539"/>
    </location>
</feature>
<keyword evidence="6" id="KW-0472">Membrane</keyword>
<dbReference type="PANTHER" id="PTHR22237">
    <property type="entry name" value="APC MEMBRANE RECRUITMENT PROTEIN 2-RELATED"/>
    <property type="match status" value="1"/>
</dbReference>
<dbReference type="GO" id="GO:0005886">
    <property type="term" value="C:plasma membrane"/>
    <property type="evidence" value="ECO:0007669"/>
    <property type="project" value="UniProtKB-SubCell"/>
</dbReference>
<feature type="compositionally biased region" description="Polar residues" evidence="7">
    <location>
        <begin position="33"/>
        <end position="47"/>
    </location>
</feature>
<dbReference type="GO" id="GO:0060828">
    <property type="term" value="P:regulation of canonical Wnt signaling pathway"/>
    <property type="evidence" value="ECO:0007669"/>
    <property type="project" value="TreeGrafter"/>
</dbReference>
<evidence type="ECO:0000313" key="9">
    <source>
        <dbReference type="Proteomes" id="UP000316079"/>
    </source>
</evidence>
<evidence type="ECO:0000256" key="2">
    <source>
        <dbReference type="ARBA" id="ARBA00007750"/>
    </source>
</evidence>
<feature type="region of interest" description="Disordered" evidence="7">
    <location>
        <begin position="1"/>
        <end position="49"/>
    </location>
</feature>
<dbReference type="GO" id="GO:0016055">
    <property type="term" value="P:Wnt signaling pathway"/>
    <property type="evidence" value="ECO:0007669"/>
    <property type="project" value="UniProtKB-KW"/>
</dbReference>
<name>A0A553QV89_9TELE</name>
<evidence type="ECO:0000256" key="3">
    <source>
        <dbReference type="ARBA" id="ARBA00022475"/>
    </source>
</evidence>
<dbReference type="GO" id="GO:0008013">
    <property type="term" value="F:beta-catenin binding"/>
    <property type="evidence" value="ECO:0007669"/>
    <property type="project" value="TreeGrafter"/>
</dbReference>
<evidence type="ECO:0000256" key="7">
    <source>
        <dbReference type="SAM" id="MobiDB-lite"/>
    </source>
</evidence>
<proteinExistence type="inferred from homology"/>
<dbReference type="Proteomes" id="UP000316079">
    <property type="component" value="Unassembled WGS sequence"/>
</dbReference>
<feature type="compositionally biased region" description="Basic and acidic residues" evidence="7">
    <location>
        <begin position="1"/>
        <end position="31"/>
    </location>
</feature>
<feature type="region of interest" description="Disordered" evidence="7">
    <location>
        <begin position="312"/>
        <end position="335"/>
    </location>
</feature>
<dbReference type="STRING" id="623744.A0A553QV89"/>
<feature type="region of interest" description="Disordered" evidence="7">
    <location>
        <begin position="725"/>
        <end position="809"/>
    </location>
</feature>
<evidence type="ECO:0000256" key="5">
    <source>
        <dbReference type="ARBA" id="ARBA00023121"/>
    </source>
</evidence>
<dbReference type="OrthoDB" id="9898564at2759"/>
<accession>A0A553QV89</accession>